<proteinExistence type="inferred from homology"/>
<dbReference type="PROSITE" id="PS51904">
    <property type="entry name" value="GLYCOSYL_HYDROL_F25_2"/>
    <property type="match status" value="1"/>
</dbReference>
<keyword evidence="3" id="KW-0326">Glycosidase</keyword>
<dbReference type="GO" id="GO:0016787">
    <property type="term" value="F:hydrolase activity"/>
    <property type="evidence" value="ECO:0007669"/>
    <property type="project" value="UniProtKB-KW"/>
</dbReference>
<comment type="similarity">
    <text evidence="1">Belongs to the glycosyl hydrolase 25 family.</text>
</comment>
<reference evidence="5 6" key="1">
    <citation type="submission" date="2020-02" db="EMBL/GenBank/DDBJ databases">
        <title>Acidophilic actinobacteria isolated from forest soil.</title>
        <authorList>
            <person name="Golinska P."/>
        </authorList>
    </citation>
    <scope>NUCLEOTIDE SEQUENCE [LARGE SCALE GENOMIC DNA]</scope>
    <source>
        <strain evidence="5 6">NL8</strain>
    </source>
</reference>
<comment type="caution">
    <text evidence="5">The sequence shown here is derived from an EMBL/GenBank/DDBJ whole genome shotgun (WGS) entry which is preliminary data.</text>
</comment>
<organism evidence="5 6">
    <name type="scientific">Catenulispora pinistramenti</name>
    <dbReference type="NCBI Taxonomy" id="2705254"/>
    <lineage>
        <taxon>Bacteria</taxon>
        <taxon>Bacillati</taxon>
        <taxon>Actinomycetota</taxon>
        <taxon>Actinomycetes</taxon>
        <taxon>Catenulisporales</taxon>
        <taxon>Catenulisporaceae</taxon>
        <taxon>Catenulispora</taxon>
    </lineage>
</organism>
<name>A0ABS5KQQ0_9ACTN</name>
<dbReference type="InterPro" id="IPR002053">
    <property type="entry name" value="Glyco_hydro_25"/>
</dbReference>
<keyword evidence="2 5" id="KW-0378">Hydrolase</keyword>
<evidence type="ECO:0000313" key="5">
    <source>
        <dbReference type="EMBL" id="MBS2548372.1"/>
    </source>
</evidence>
<evidence type="ECO:0000256" key="1">
    <source>
        <dbReference type="ARBA" id="ARBA00010646"/>
    </source>
</evidence>
<dbReference type="PANTHER" id="PTHR34135">
    <property type="entry name" value="LYSOZYME"/>
    <property type="match status" value="1"/>
</dbReference>
<evidence type="ECO:0000313" key="6">
    <source>
        <dbReference type="Proteomes" id="UP000730482"/>
    </source>
</evidence>
<dbReference type="EMBL" id="JAAFYZ010000047">
    <property type="protein sequence ID" value="MBS2548372.1"/>
    <property type="molecule type" value="Genomic_DNA"/>
</dbReference>
<dbReference type="SUPFAM" id="SSF51445">
    <property type="entry name" value="(Trans)glycosidases"/>
    <property type="match status" value="1"/>
</dbReference>
<dbReference type="SMART" id="SM00641">
    <property type="entry name" value="Glyco_25"/>
    <property type="match status" value="1"/>
</dbReference>
<evidence type="ECO:0000256" key="4">
    <source>
        <dbReference type="SAM" id="MobiDB-lite"/>
    </source>
</evidence>
<dbReference type="Gene3D" id="3.20.20.80">
    <property type="entry name" value="Glycosidases"/>
    <property type="match status" value="1"/>
</dbReference>
<dbReference type="InterPro" id="IPR018077">
    <property type="entry name" value="Glyco_hydro_fam25_subgr"/>
</dbReference>
<feature type="region of interest" description="Disordered" evidence="4">
    <location>
        <begin position="191"/>
        <end position="211"/>
    </location>
</feature>
<dbReference type="Proteomes" id="UP000730482">
    <property type="component" value="Unassembled WGS sequence"/>
</dbReference>
<dbReference type="PANTHER" id="PTHR34135:SF2">
    <property type="entry name" value="LYSOZYME"/>
    <property type="match status" value="1"/>
</dbReference>
<dbReference type="Pfam" id="PF01183">
    <property type="entry name" value="Glyco_hydro_25"/>
    <property type="match status" value="1"/>
</dbReference>
<protein>
    <submittedName>
        <fullName evidence="5">Glycoside hydrolase</fullName>
    </submittedName>
</protein>
<evidence type="ECO:0000256" key="3">
    <source>
        <dbReference type="ARBA" id="ARBA00023295"/>
    </source>
</evidence>
<gene>
    <name evidence="5" type="ORF">KGQ19_16015</name>
</gene>
<accession>A0ABS5KQQ0</accession>
<dbReference type="InterPro" id="IPR017853">
    <property type="entry name" value="GH"/>
</dbReference>
<dbReference type="RefSeq" id="WP_212009959.1">
    <property type="nucleotide sequence ID" value="NZ_JAAFYZ010000047.1"/>
</dbReference>
<evidence type="ECO:0000256" key="2">
    <source>
        <dbReference type="ARBA" id="ARBA00022801"/>
    </source>
</evidence>
<keyword evidence="6" id="KW-1185">Reference proteome</keyword>
<sequence length="318" mass="33918">MTVFFPDISSYEDGLVIQPGTVAVIAKATEGTYYDDANYEEFKAQAARIGAIFSAYHFLKASNGAAQAEYCFAIVGSAPVMLDVETEGASNPTVQDCLDFITRMQSLGGRVWGAYFPRWFWEQVGGNLASLGVAIVASGYPGGYSDTDPNWNPYGGTSPAIWQYTNSQPYGGQRMDFNAYRGTTQELADLINGTSSGPATPEPPATNPTEDDNMPAFATGEIPNDTNAHIVAPPPANTGSNWGNVWFSLGSDFGDCTVRVAAYIPGRGWDIHDNVVVPAAGDRINPWGGPLPNGVQKISIVRHTTGPALAYLIEAAAR</sequence>